<dbReference type="EMBL" id="WTXG01000010">
    <property type="protein sequence ID" value="KAI0302839.1"/>
    <property type="molecule type" value="Genomic_DNA"/>
</dbReference>
<comment type="caution">
    <text evidence="2">The sequence shown here is derived from an EMBL/GenBank/DDBJ whole genome shotgun (WGS) entry which is preliminary data.</text>
</comment>
<evidence type="ECO:0000313" key="3">
    <source>
        <dbReference type="Proteomes" id="UP001203297"/>
    </source>
</evidence>
<evidence type="ECO:0000256" key="1">
    <source>
        <dbReference type="SAM" id="MobiDB-lite"/>
    </source>
</evidence>
<protein>
    <submittedName>
        <fullName evidence="2">Uncharacterized protein</fullName>
    </submittedName>
</protein>
<accession>A0AAD4QPH1</accession>
<gene>
    <name evidence="2" type="ORF">B0F90DRAFT_1712561</name>
</gene>
<dbReference type="Proteomes" id="UP001203297">
    <property type="component" value="Unassembled WGS sequence"/>
</dbReference>
<dbReference type="AlphaFoldDB" id="A0AAD4QPH1"/>
<sequence length="89" mass="10636">MKLRLLSIINKHLVTKWDIDDDEQDRRKRKAEDIISLREKNSDQIRKGRMPPSSRQPSSHVISLRRKGASKTLCKVNHRSRRRNQFLVY</sequence>
<feature type="compositionally biased region" description="Basic and acidic residues" evidence="1">
    <location>
        <begin position="24"/>
        <end position="46"/>
    </location>
</feature>
<keyword evidence="3" id="KW-1185">Reference proteome</keyword>
<reference evidence="2" key="1">
    <citation type="journal article" date="2022" name="New Phytol.">
        <title>Evolutionary transition to the ectomycorrhizal habit in the genomes of a hyperdiverse lineage of mushroom-forming fungi.</title>
        <authorList>
            <person name="Looney B."/>
            <person name="Miyauchi S."/>
            <person name="Morin E."/>
            <person name="Drula E."/>
            <person name="Courty P.E."/>
            <person name="Kohler A."/>
            <person name="Kuo A."/>
            <person name="LaButti K."/>
            <person name="Pangilinan J."/>
            <person name="Lipzen A."/>
            <person name="Riley R."/>
            <person name="Andreopoulos W."/>
            <person name="He G."/>
            <person name="Johnson J."/>
            <person name="Nolan M."/>
            <person name="Tritt A."/>
            <person name="Barry K.W."/>
            <person name="Grigoriev I.V."/>
            <person name="Nagy L.G."/>
            <person name="Hibbett D."/>
            <person name="Henrissat B."/>
            <person name="Matheny P.B."/>
            <person name="Labbe J."/>
            <person name="Martin F.M."/>
        </authorList>
    </citation>
    <scope>NUCLEOTIDE SEQUENCE</scope>
    <source>
        <strain evidence="2">BPL690</strain>
    </source>
</reference>
<proteinExistence type="predicted"/>
<organism evidence="2 3">
    <name type="scientific">Multifurca ochricompacta</name>
    <dbReference type="NCBI Taxonomy" id="376703"/>
    <lineage>
        <taxon>Eukaryota</taxon>
        <taxon>Fungi</taxon>
        <taxon>Dikarya</taxon>
        <taxon>Basidiomycota</taxon>
        <taxon>Agaricomycotina</taxon>
        <taxon>Agaricomycetes</taxon>
        <taxon>Russulales</taxon>
        <taxon>Russulaceae</taxon>
        <taxon>Multifurca</taxon>
    </lineage>
</organism>
<evidence type="ECO:0000313" key="2">
    <source>
        <dbReference type="EMBL" id="KAI0302839.1"/>
    </source>
</evidence>
<feature type="region of interest" description="Disordered" evidence="1">
    <location>
        <begin position="21"/>
        <end position="77"/>
    </location>
</feature>
<name>A0AAD4QPH1_9AGAM</name>